<dbReference type="Proteomes" id="UP000775877">
    <property type="component" value="Unassembled WGS sequence"/>
</dbReference>
<evidence type="ECO:0000259" key="2">
    <source>
        <dbReference type="PROSITE" id="PS51154"/>
    </source>
</evidence>
<comment type="caution">
    <text evidence="3">The sequence shown here is derived from an EMBL/GenBank/DDBJ whole genome shotgun (WGS) entry which is preliminary data.</text>
</comment>
<reference evidence="3" key="1">
    <citation type="submission" date="2020-04" db="EMBL/GenBank/DDBJ databases">
        <authorList>
            <person name="Zhang T."/>
        </authorList>
    </citation>
    <scope>NUCLEOTIDE SEQUENCE</scope>
    <source>
        <strain evidence="3">HKST-UBA13</strain>
    </source>
</reference>
<evidence type="ECO:0000313" key="3">
    <source>
        <dbReference type="EMBL" id="MCA9381358.1"/>
    </source>
</evidence>
<dbReference type="PANTHER" id="PTHR12521:SF0">
    <property type="entry name" value="ADP-RIBOSE GLYCOHYDROLASE OARD1"/>
    <property type="match status" value="1"/>
</dbReference>
<sequence length="203" mass="23252">AGLALECKYRYPEMNEKYKAICNQKKLNIGQLYLYKSSSRWILNFPTKDHWKFPSKLEYLEKGLEKFVTTYEEKGIKSIAFPMLGAQNGGLSEEESLELMENYLLKVTIPVEIYSFLPDSTDDIFPSLKLAFLNQDKSELKKVIGISTKQIEIILASIKSNSISNMIGLQKLRGVGEKAIEKCYKYATSENVNKIQTHLFNND</sequence>
<organism evidence="3 4">
    <name type="scientific">Candidatus Dojkabacteria bacterium</name>
    <dbReference type="NCBI Taxonomy" id="2099670"/>
    <lineage>
        <taxon>Bacteria</taxon>
        <taxon>Candidatus Dojkabacteria</taxon>
    </lineage>
</organism>
<name>A0A955RGL4_9BACT</name>
<feature type="non-terminal residue" evidence="3">
    <location>
        <position position="1"/>
    </location>
</feature>
<dbReference type="InterPro" id="IPR043472">
    <property type="entry name" value="Macro_dom-like"/>
</dbReference>
<dbReference type="InterPro" id="IPR002589">
    <property type="entry name" value="Macro_dom"/>
</dbReference>
<dbReference type="PROSITE" id="PS51154">
    <property type="entry name" value="MACRO"/>
    <property type="match status" value="1"/>
</dbReference>
<comment type="catalytic activity">
    <reaction evidence="1">
        <text>an N-(ADP-alpha-D-ribosyl)-thymidine in DNA + H2O = a thymidine in DNA + ADP-D-ribose</text>
        <dbReference type="Rhea" id="RHEA:71655"/>
        <dbReference type="Rhea" id="RHEA-COMP:13556"/>
        <dbReference type="Rhea" id="RHEA-COMP:18051"/>
        <dbReference type="ChEBI" id="CHEBI:15377"/>
        <dbReference type="ChEBI" id="CHEBI:57967"/>
        <dbReference type="ChEBI" id="CHEBI:137386"/>
        <dbReference type="ChEBI" id="CHEBI:191199"/>
    </reaction>
    <physiologicalReaction direction="left-to-right" evidence="1">
        <dbReference type="Rhea" id="RHEA:71656"/>
    </physiologicalReaction>
</comment>
<dbReference type="Gene3D" id="3.40.220.10">
    <property type="entry name" value="Leucine Aminopeptidase, subunit E, domain 1"/>
    <property type="match status" value="1"/>
</dbReference>
<feature type="domain" description="Macro" evidence="2">
    <location>
        <begin position="1"/>
        <end position="132"/>
    </location>
</feature>
<gene>
    <name evidence="3" type="ORF">KC678_03775</name>
</gene>
<dbReference type="GO" id="GO:0140291">
    <property type="term" value="P:peptidyl-glutamate ADP-deribosylation"/>
    <property type="evidence" value="ECO:0007669"/>
    <property type="project" value="TreeGrafter"/>
</dbReference>
<proteinExistence type="predicted"/>
<accession>A0A955RGL4</accession>
<dbReference type="InterPro" id="IPR050892">
    <property type="entry name" value="ADP-ribose_metab_enzymes"/>
</dbReference>
<dbReference type="SUPFAM" id="SSF52949">
    <property type="entry name" value="Macro domain-like"/>
    <property type="match status" value="1"/>
</dbReference>
<evidence type="ECO:0000313" key="4">
    <source>
        <dbReference type="Proteomes" id="UP000775877"/>
    </source>
</evidence>
<dbReference type="EMBL" id="JAGQLJ010000086">
    <property type="protein sequence ID" value="MCA9381358.1"/>
    <property type="molecule type" value="Genomic_DNA"/>
</dbReference>
<reference evidence="3" key="2">
    <citation type="journal article" date="2021" name="Microbiome">
        <title>Successional dynamics and alternative stable states in a saline activated sludge microbial community over 9 years.</title>
        <authorList>
            <person name="Wang Y."/>
            <person name="Ye J."/>
            <person name="Ju F."/>
            <person name="Liu L."/>
            <person name="Boyd J.A."/>
            <person name="Deng Y."/>
            <person name="Parks D.H."/>
            <person name="Jiang X."/>
            <person name="Yin X."/>
            <person name="Woodcroft B.J."/>
            <person name="Tyson G.W."/>
            <person name="Hugenholtz P."/>
            <person name="Polz M.F."/>
            <person name="Zhang T."/>
        </authorList>
    </citation>
    <scope>NUCLEOTIDE SEQUENCE</scope>
    <source>
        <strain evidence="3">HKST-UBA13</strain>
    </source>
</reference>
<dbReference type="Pfam" id="PF01661">
    <property type="entry name" value="Macro"/>
    <property type="match status" value="1"/>
</dbReference>
<evidence type="ECO:0000256" key="1">
    <source>
        <dbReference type="ARBA" id="ARBA00035885"/>
    </source>
</evidence>
<protein>
    <submittedName>
        <fullName evidence="3">Macro domain-containing protein</fullName>
    </submittedName>
</protein>
<dbReference type="PANTHER" id="PTHR12521">
    <property type="entry name" value="PROTEIN C6ORF130"/>
    <property type="match status" value="1"/>
</dbReference>
<dbReference type="AlphaFoldDB" id="A0A955RGL4"/>